<keyword evidence="2 6" id="KW-0812">Transmembrane</keyword>
<dbReference type="InterPro" id="IPR020846">
    <property type="entry name" value="MFS_dom"/>
</dbReference>
<keyword evidence="8" id="KW-1185">Reference proteome</keyword>
<name>A0A6P8LMC3_BOMIM</name>
<dbReference type="AlphaFoldDB" id="A0A6P8LMC3"/>
<dbReference type="GeneID" id="117152474"/>
<feature type="compositionally biased region" description="Basic and acidic residues" evidence="5">
    <location>
        <begin position="130"/>
        <end position="140"/>
    </location>
</feature>
<feature type="transmembrane region" description="Helical" evidence="6">
    <location>
        <begin position="12"/>
        <end position="36"/>
    </location>
</feature>
<evidence type="ECO:0000256" key="4">
    <source>
        <dbReference type="ARBA" id="ARBA00023136"/>
    </source>
</evidence>
<feature type="compositionally biased region" description="Polar residues" evidence="5">
    <location>
        <begin position="154"/>
        <end position="194"/>
    </location>
</feature>
<organism evidence="8 9">
    <name type="scientific">Bombus impatiens</name>
    <name type="common">Bumblebee</name>
    <dbReference type="NCBI Taxonomy" id="132113"/>
    <lineage>
        <taxon>Eukaryota</taxon>
        <taxon>Metazoa</taxon>
        <taxon>Ecdysozoa</taxon>
        <taxon>Arthropoda</taxon>
        <taxon>Hexapoda</taxon>
        <taxon>Insecta</taxon>
        <taxon>Pterygota</taxon>
        <taxon>Neoptera</taxon>
        <taxon>Endopterygota</taxon>
        <taxon>Hymenoptera</taxon>
        <taxon>Apocrita</taxon>
        <taxon>Aculeata</taxon>
        <taxon>Apoidea</taxon>
        <taxon>Anthophila</taxon>
        <taxon>Apidae</taxon>
        <taxon>Bombus</taxon>
        <taxon>Pyrobombus</taxon>
    </lineage>
</organism>
<keyword evidence="4 6" id="KW-0472">Membrane</keyword>
<feature type="domain" description="Major facilitator superfamily (MFS) profile" evidence="7">
    <location>
        <begin position="1"/>
        <end position="458"/>
    </location>
</feature>
<feature type="transmembrane region" description="Helical" evidence="6">
    <location>
        <begin position="333"/>
        <end position="355"/>
    </location>
</feature>
<evidence type="ECO:0000256" key="5">
    <source>
        <dbReference type="SAM" id="MobiDB-lite"/>
    </source>
</evidence>
<feature type="transmembrane region" description="Helical" evidence="6">
    <location>
        <begin position="435"/>
        <end position="454"/>
    </location>
</feature>
<dbReference type="Pfam" id="PF00083">
    <property type="entry name" value="Sugar_tr"/>
    <property type="match status" value="2"/>
</dbReference>
<gene>
    <name evidence="9" type="primary">LOC117152474</name>
</gene>
<proteinExistence type="predicted"/>
<feature type="transmembrane region" description="Helical" evidence="6">
    <location>
        <begin position="42"/>
        <end position="60"/>
    </location>
</feature>
<dbReference type="PANTHER" id="PTHR48021">
    <property type="match status" value="1"/>
</dbReference>
<reference evidence="9" key="1">
    <citation type="submission" date="2025-08" db="UniProtKB">
        <authorList>
            <consortium name="RefSeq"/>
        </authorList>
    </citation>
    <scope>IDENTIFICATION</scope>
</reference>
<evidence type="ECO:0000259" key="7">
    <source>
        <dbReference type="PROSITE" id="PS50850"/>
    </source>
</evidence>
<feature type="transmembrane region" description="Helical" evidence="6">
    <location>
        <begin position="403"/>
        <end position="423"/>
    </location>
</feature>
<keyword evidence="3 6" id="KW-1133">Transmembrane helix</keyword>
<dbReference type="PROSITE" id="PS50850">
    <property type="entry name" value="MFS"/>
    <property type="match status" value="1"/>
</dbReference>
<sequence length="491" mass="55185">MYVSEVADINIRGTLGTIIAVDVYTGTMITCALGIWLTYNSLLLALVILSFISFFPNTCFPETPYFLVAKGLKEEASKSIAYYKNITDPQRVEIELRALRTEARYELHPQSRCELNQQSRSDLHSQSTNDIHRPSTREMHQPSTSEIHSEPTSEIHQPSTSQIHRSSTSQIHRPSTSQLHPETISEIHQSSTSEIHQRSTSEIHPGPTSEIHPGTRSELQSRSRSDLRTEFNVDSQGSTDSDETYMDGTEYTCMTKLQVILHRNYRKALYIMLGLTMAQQLSGNFITTQHLEVLLRKTTIVIDPHEATILVLFVSFVSGSLISFALQFVGRRTLLLLSTGGTSITLIILAIYLVLFGNLLEASNVSIIPVIDLIIYQVLFEIGLGTLPNVLLCDLFPAELRGFVSVINVTFDAIIGLIVMVLYKVFVDNLGSYTIYFIFATSCFLAFLMVFIWVPETKGKTYNEIEALLAGENLNSLNEEVRTDEMDVRRI</sequence>
<dbReference type="PANTHER" id="PTHR48021:SF1">
    <property type="entry name" value="GH07001P-RELATED"/>
    <property type="match status" value="1"/>
</dbReference>
<feature type="region of interest" description="Disordered" evidence="5">
    <location>
        <begin position="110"/>
        <end position="243"/>
    </location>
</feature>
<dbReference type="GO" id="GO:0016020">
    <property type="term" value="C:membrane"/>
    <property type="evidence" value="ECO:0007669"/>
    <property type="project" value="UniProtKB-SubCell"/>
</dbReference>
<dbReference type="Gene3D" id="1.20.1250.20">
    <property type="entry name" value="MFS general substrate transporter like domains"/>
    <property type="match status" value="2"/>
</dbReference>
<feature type="transmembrane region" description="Helical" evidence="6">
    <location>
        <begin position="367"/>
        <end position="391"/>
    </location>
</feature>
<dbReference type="Proteomes" id="UP000515180">
    <property type="component" value="Unplaced"/>
</dbReference>
<dbReference type="SUPFAM" id="SSF103473">
    <property type="entry name" value="MFS general substrate transporter"/>
    <property type="match status" value="1"/>
</dbReference>
<evidence type="ECO:0000313" key="9">
    <source>
        <dbReference type="RefSeq" id="XP_033180317.1"/>
    </source>
</evidence>
<evidence type="ECO:0000256" key="6">
    <source>
        <dbReference type="SAM" id="Phobius"/>
    </source>
</evidence>
<dbReference type="GO" id="GO:0022857">
    <property type="term" value="F:transmembrane transporter activity"/>
    <property type="evidence" value="ECO:0007669"/>
    <property type="project" value="InterPro"/>
</dbReference>
<dbReference type="OrthoDB" id="4142200at2759"/>
<evidence type="ECO:0000256" key="3">
    <source>
        <dbReference type="ARBA" id="ARBA00022989"/>
    </source>
</evidence>
<evidence type="ECO:0000313" key="8">
    <source>
        <dbReference type="Proteomes" id="UP000515180"/>
    </source>
</evidence>
<feature type="compositionally biased region" description="Polar residues" evidence="5">
    <location>
        <begin position="113"/>
        <end position="129"/>
    </location>
</feature>
<feature type="transmembrane region" description="Helical" evidence="6">
    <location>
        <begin position="307"/>
        <end position="326"/>
    </location>
</feature>
<accession>A0A6P8LMC3</accession>
<evidence type="ECO:0000256" key="2">
    <source>
        <dbReference type="ARBA" id="ARBA00022692"/>
    </source>
</evidence>
<protein>
    <submittedName>
        <fullName evidence="9">Uncharacterized protein LOC117152474 isoform X1</fullName>
    </submittedName>
</protein>
<dbReference type="RefSeq" id="XP_033180317.1">
    <property type="nucleotide sequence ID" value="XM_033324426.1"/>
</dbReference>
<dbReference type="InterPro" id="IPR050549">
    <property type="entry name" value="MFS_Trehalose_Transporter"/>
</dbReference>
<dbReference type="InterPro" id="IPR036259">
    <property type="entry name" value="MFS_trans_sf"/>
</dbReference>
<dbReference type="InterPro" id="IPR005828">
    <property type="entry name" value="MFS_sugar_transport-like"/>
</dbReference>
<feature type="compositionally biased region" description="Basic and acidic residues" evidence="5">
    <location>
        <begin position="213"/>
        <end position="231"/>
    </location>
</feature>
<evidence type="ECO:0000256" key="1">
    <source>
        <dbReference type="ARBA" id="ARBA00004141"/>
    </source>
</evidence>
<comment type="subcellular location">
    <subcellularLocation>
        <location evidence="1">Membrane</location>
        <topology evidence="1">Multi-pass membrane protein</topology>
    </subcellularLocation>
</comment>